<feature type="compositionally biased region" description="Low complexity" evidence="1">
    <location>
        <begin position="129"/>
        <end position="150"/>
    </location>
</feature>
<dbReference type="AlphaFoldDB" id="A0A5C3KB87"/>
<evidence type="ECO:0000256" key="1">
    <source>
        <dbReference type="SAM" id="MobiDB-lite"/>
    </source>
</evidence>
<feature type="compositionally biased region" description="Polar residues" evidence="1">
    <location>
        <begin position="206"/>
        <end position="216"/>
    </location>
</feature>
<reference evidence="2 3" key="1">
    <citation type="journal article" date="2019" name="Nat. Ecol. Evol.">
        <title>Megaphylogeny resolves global patterns of mushroom evolution.</title>
        <authorList>
            <person name="Varga T."/>
            <person name="Krizsan K."/>
            <person name="Foldi C."/>
            <person name="Dima B."/>
            <person name="Sanchez-Garcia M."/>
            <person name="Sanchez-Ramirez S."/>
            <person name="Szollosi G.J."/>
            <person name="Szarkandi J.G."/>
            <person name="Papp V."/>
            <person name="Albert L."/>
            <person name="Andreopoulos W."/>
            <person name="Angelini C."/>
            <person name="Antonin V."/>
            <person name="Barry K.W."/>
            <person name="Bougher N.L."/>
            <person name="Buchanan P."/>
            <person name="Buyck B."/>
            <person name="Bense V."/>
            <person name="Catcheside P."/>
            <person name="Chovatia M."/>
            <person name="Cooper J."/>
            <person name="Damon W."/>
            <person name="Desjardin D."/>
            <person name="Finy P."/>
            <person name="Geml J."/>
            <person name="Haridas S."/>
            <person name="Hughes K."/>
            <person name="Justo A."/>
            <person name="Karasinski D."/>
            <person name="Kautmanova I."/>
            <person name="Kiss B."/>
            <person name="Kocsube S."/>
            <person name="Kotiranta H."/>
            <person name="LaButti K.M."/>
            <person name="Lechner B.E."/>
            <person name="Liimatainen K."/>
            <person name="Lipzen A."/>
            <person name="Lukacs Z."/>
            <person name="Mihaltcheva S."/>
            <person name="Morgado L.N."/>
            <person name="Niskanen T."/>
            <person name="Noordeloos M.E."/>
            <person name="Ohm R.A."/>
            <person name="Ortiz-Santana B."/>
            <person name="Ovrebo C."/>
            <person name="Racz N."/>
            <person name="Riley R."/>
            <person name="Savchenko A."/>
            <person name="Shiryaev A."/>
            <person name="Soop K."/>
            <person name="Spirin V."/>
            <person name="Szebenyi C."/>
            <person name="Tomsovsky M."/>
            <person name="Tulloss R.E."/>
            <person name="Uehling J."/>
            <person name="Grigoriev I.V."/>
            <person name="Vagvolgyi C."/>
            <person name="Papp T."/>
            <person name="Martin F.M."/>
            <person name="Miettinen O."/>
            <person name="Hibbett D.S."/>
            <person name="Nagy L.G."/>
        </authorList>
    </citation>
    <scope>NUCLEOTIDE SEQUENCE [LARGE SCALE GENOMIC DNA]</scope>
    <source>
        <strain evidence="2 3">CBS 121175</strain>
    </source>
</reference>
<feature type="region of interest" description="Disordered" evidence="1">
    <location>
        <begin position="118"/>
        <end position="293"/>
    </location>
</feature>
<keyword evidence="3" id="KW-1185">Reference proteome</keyword>
<sequence>MEISCCACRRKVCSTALRTFSCNSFRKTTLPPQSFKTSTKIFKGSACMTEDDKANVLRVVKDMMVSPTVLAYTTIDGKIMRVVNLMAEEKRRTQQAVVETPSISQTFDRLVGTFDLSLFTSPSAPPQPSNSNQPSRSRSPSSNRGRSRSPLTAPQHRANSQLTSSSRPPTPSSSFGAPSRPLAADPQYQFPASPIPASSLGPRRSIPQQHHSSAPSIDNRRHVSQQHQHSPAPSFNTHHPIPEQHHRSPAPTFDVRYPVPIPNRHTAPSHLNAHGPGQPPHQRAPPFETSAHQRPVPLSCCCNTLHRRQTDMPPLTIGGRKPLGTIKAGHLQTSKVDPRVQPNGFPKAARLSSTHRPTVAS</sequence>
<proteinExistence type="predicted"/>
<dbReference type="EMBL" id="ML210567">
    <property type="protein sequence ID" value="TFK17112.1"/>
    <property type="molecule type" value="Genomic_DNA"/>
</dbReference>
<organism evidence="2 3">
    <name type="scientific">Coprinopsis marcescibilis</name>
    <name type="common">Agaric fungus</name>
    <name type="synonym">Psathyrella marcescibilis</name>
    <dbReference type="NCBI Taxonomy" id="230819"/>
    <lineage>
        <taxon>Eukaryota</taxon>
        <taxon>Fungi</taxon>
        <taxon>Dikarya</taxon>
        <taxon>Basidiomycota</taxon>
        <taxon>Agaricomycotina</taxon>
        <taxon>Agaricomycetes</taxon>
        <taxon>Agaricomycetidae</taxon>
        <taxon>Agaricales</taxon>
        <taxon>Agaricineae</taxon>
        <taxon>Psathyrellaceae</taxon>
        <taxon>Coprinopsis</taxon>
    </lineage>
</organism>
<feature type="compositionally biased region" description="Polar residues" evidence="1">
    <location>
        <begin position="225"/>
        <end position="237"/>
    </location>
</feature>
<name>A0A5C3KB87_COPMA</name>
<evidence type="ECO:0000313" key="3">
    <source>
        <dbReference type="Proteomes" id="UP000307440"/>
    </source>
</evidence>
<protein>
    <submittedName>
        <fullName evidence="2">Uncharacterized protein</fullName>
    </submittedName>
</protein>
<gene>
    <name evidence="2" type="ORF">FA15DRAFT_711127</name>
</gene>
<feature type="compositionally biased region" description="Polar residues" evidence="1">
    <location>
        <begin position="351"/>
        <end position="361"/>
    </location>
</feature>
<feature type="region of interest" description="Disordered" evidence="1">
    <location>
        <begin position="330"/>
        <end position="361"/>
    </location>
</feature>
<evidence type="ECO:0000313" key="2">
    <source>
        <dbReference type="EMBL" id="TFK17112.1"/>
    </source>
</evidence>
<dbReference type="Proteomes" id="UP000307440">
    <property type="component" value="Unassembled WGS sequence"/>
</dbReference>
<accession>A0A5C3KB87</accession>